<evidence type="ECO:0000313" key="6">
    <source>
        <dbReference type="Proteomes" id="UP000222310"/>
    </source>
</evidence>
<dbReference type="EMBL" id="LAHD01000142">
    <property type="protein sequence ID" value="PHJ95548.1"/>
    <property type="molecule type" value="Genomic_DNA"/>
</dbReference>
<keyword evidence="4" id="KW-1133">Transmembrane helix</keyword>
<evidence type="ECO:0000256" key="1">
    <source>
        <dbReference type="ARBA" id="ARBA00008520"/>
    </source>
</evidence>
<sequence length="438" mass="49106">MLYRKPIDKLQKFIQKPSFLHLGIFLTILSGIMLFTSVALPQQPVTLNMLITAPDAQPWQQGLIKDFETENPNIRINLVEGPNATNLLEDLYTSSFILGESPYDLVNMDAIWTSKFAAAGWLLPLDDRISQQELTAFSPKDVEGGRYQNKLYRIPMRSDVGMLYYREDLLKEAGLQPPETFEDLMRISQVLQKQKKVNWGYVWQGRQYEGLVAMFAEVLKGFGGFWVNPDTLQVGLDKPETLQAIEFLRSTISQGVSPPGVTTYQEEDTRRLFQSGQVAFLRSWPYAWPLAQAKGSPIQGKIAIKPMVHAPGKTGAACLGGWGIGIAKSSKHPEEAWKAIEYFTSEEAQRRFILSAGYVPSRRNLFTNPEIVAQYPHYPQLLEVVDNAVLRSPIAQYAQTSDILQRYLSAALSGRISPESAMQAAADETRRLLGSGRG</sequence>
<dbReference type="Proteomes" id="UP000222310">
    <property type="component" value="Unassembled WGS sequence"/>
</dbReference>
<comment type="similarity">
    <text evidence="1">Belongs to the bacterial solute-binding protein 1 family.</text>
</comment>
<dbReference type="SUPFAM" id="SSF53850">
    <property type="entry name" value="Periplasmic binding protein-like II"/>
    <property type="match status" value="1"/>
</dbReference>
<keyword evidence="3" id="KW-0732">Signal</keyword>
<dbReference type="AlphaFoldDB" id="A0A9Q5Z649"/>
<organism evidence="5 6">
    <name type="scientific">Nostoc linckia z8</name>
    <dbReference type="NCBI Taxonomy" id="1628746"/>
    <lineage>
        <taxon>Bacteria</taxon>
        <taxon>Bacillati</taxon>
        <taxon>Cyanobacteriota</taxon>
        <taxon>Cyanophyceae</taxon>
        <taxon>Nostocales</taxon>
        <taxon>Nostocaceae</taxon>
        <taxon>Nostoc</taxon>
    </lineage>
</organism>
<dbReference type="Pfam" id="PF01547">
    <property type="entry name" value="SBP_bac_1"/>
    <property type="match status" value="1"/>
</dbReference>
<keyword evidence="4" id="KW-0472">Membrane</keyword>
<dbReference type="PANTHER" id="PTHR43649:SF34">
    <property type="entry name" value="ABC TRANSPORTER PERIPLASMIC-BINDING PROTEIN YCJN-RELATED"/>
    <property type="match status" value="1"/>
</dbReference>
<comment type="caution">
    <text evidence="5">The sequence shown here is derived from an EMBL/GenBank/DDBJ whole genome shotgun (WGS) entry which is preliminary data.</text>
</comment>
<dbReference type="PANTHER" id="PTHR43649">
    <property type="entry name" value="ARABINOSE-BINDING PROTEIN-RELATED"/>
    <property type="match status" value="1"/>
</dbReference>
<dbReference type="InterPro" id="IPR006059">
    <property type="entry name" value="SBP"/>
</dbReference>
<evidence type="ECO:0000256" key="4">
    <source>
        <dbReference type="SAM" id="Phobius"/>
    </source>
</evidence>
<gene>
    <name evidence="5" type="ORF">VF08_31830</name>
</gene>
<protein>
    <submittedName>
        <fullName evidence="5">ABC transporter substrate-binding protein</fullName>
    </submittedName>
</protein>
<proteinExistence type="inferred from homology"/>
<feature type="transmembrane region" description="Helical" evidence="4">
    <location>
        <begin position="20"/>
        <end position="40"/>
    </location>
</feature>
<name>A0A9Q5Z649_NOSLI</name>
<evidence type="ECO:0000256" key="3">
    <source>
        <dbReference type="ARBA" id="ARBA00022729"/>
    </source>
</evidence>
<dbReference type="InterPro" id="IPR050490">
    <property type="entry name" value="Bact_solute-bd_prot1"/>
</dbReference>
<keyword evidence="4" id="KW-0812">Transmembrane</keyword>
<keyword evidence="2" id="KW-0813">Transport</keyword>
<reference evidence="5 6" key="1">
    <citation type="submission" date="2015-02" db="EMBL/GenBank/DDBJ databases">
        <title>Nostoc linckia genome annotation.</title>
        <authorList>
            <person name="Zhou Z."/>
        </authorList>
    </citation>
    <scope>NUCLEOTIDE SEQUENCE [LARGE SCALE GENOMIC DNA]</scope>
    <source>
        <strain evidence="6">z8</strain>
    </source>
</reference>
<accession>A0A9Q5Z649</accession>
<dbReference type="Gene3D" id="3.40.190.10">
    <property type="entry name" value="Periplasmic binding protein-like II"/>
    <property type="match status" value="2"/>
</dbReference>
<evidence type="ECO:0000313" key="5">
    <source>
        <dbReference type="EMBL" id="PHJ95548.1"/>
    </source>
</evidence>
<dbReference type="CDD" id="cd14750">
    <property type="entry name" value="PBP2_TMBP"/>
    <property type="match status" value="1"/>
</dbReference>
<evidence type="ECO:0000256" key="2">
    <source>
        <dbReference type="ARBA" id="ARBA00022448"/>
    </source>
</evidence>